<protein>
    <recommendedName>
        <fullName evidence="1">O-acyltransferase WSD1-like N-terminal domain-containing protein</fullName>
    </recommendedName>
</protein>
<name>A0A937RB58_9ACTN</name>
<dbReference type="Proteomes" id="UP000604475">
    <property type="component" value="Unassembled WGS sequence"/>
</dbReference>
<dbReference type="SUPFAM" id="SSF52777">
    <property type="entry name" value="CoA-dependent acyltransferases"/>
    <property type="match status" value="1"/>
</dbReference>
<reference evidence="2" key="1">
    <citation type="submission" date="2020-12" db="EMBL/GenBank/DDBJ databases">
        <title>Genomic characterization of non-nitrogen-fixing Frankia strains.</title>
        <authorList>
            <person name="Carlos-Shanley C."/>
            <person name="Guerra T."/>
            <person name="Hahn D."/>
        </authorList>
    </citation>
    <scope>NUCLEOTIDE SEQUENCE</scope>
    <source>
        <strain evidence="2">CN6</strain>
    </source>
</reference>
<dbReference type="InterPro" id="IPR004255">
    <property type="entry name" value="O-acyltransferase_WSD1_N"/>
</dbReference>
<dbReference type="InterPro" id="IPR023213">
    <property type="entry name" value="CAT-like_dom_sf"/>
</dbReference>
<accession>A0A937RB58</accession>
<dbReference type="Gene3D" id="3.30.559.10">
    <property type="entry name" value="Chloramphenicol acetyltransferase-like domain"/>
    <property type="match status" value="1"/>
</dbReference>
<evidence type="ECO:0000313" key="3">
    <source>
        <dbReference type="Proteomes" id="UP000604475"/>
    </source>
</evidence>
<dbReference type="Pfam" id="PF03007">
    <property type="entry name" value="WS_DGAT_cat"/>
    <property type="match status" value="1"/>
</dbReference>
<gene>
    <name evidence="2" type="ORF">I7412_07790</name>
</gene>
<organism evidence="2 3">
    <name type="scientific">Frankia nepalensis</name>
    <dbReference type="NCBI Taxonomy" id="1836974"/>
    <lineage>
        <taxon>Bacteria</taxon>
        <taxon>Bacillati</taxon>
        <taxon>Actinomycetota</taxon>
        <taxon>Actinomycetes</taxon>
        <taxon>Frankiales</taxon>
        <taxon>Frankiaceae</taxon>
        <taxon>Frankia</taxon>
    </lineage>
</organism>
<comment type="caution">
    <text evidence="2">The sequence shown here is derived from an EMBL/GenBank/DDBJ whole genome shotgun (WGS) entry which is preliminary data.</text>
</comment>
<dbReference type="GO" id="GO:0045017">
    <property type="term" value="P:glycerolipid biosynthetic process"/>
    <property type="evidence" value="ECO:0007669"/>
    <property type="project" value="InterPro"/>
</dbReference>
<dbReference type="AlphaFoldDB" id="A0A937RB58"/>
<dbReference type="EMBL" id="JAEACQ010000155">
    <property type="protein sequence ID" value="MBL7627067.1"/>
    <property type="molecule type" value="Genomic_DNA"/>
</dbReference>
<dbReference type="GO" id="GO:0004144">
    <property type="term" value="F:diacylglycerol O-acyltransferase activity"/>
    <property type="evidence" value="ECO:0007669"/>
    <property type="project" value="InterPro"/>
</dbReference>
<sequence>MAAEHGTDERPLSLMDLALLRYQESNHATPIALGYLLRVTGECDLDAVRAAAADRLRRFPALTERLAYPRGASGQPVWARRPDVDVSAHIREHLLPAGAGEAGLAAFVERQYRVPVPLDAPPWQVWLLREPGSRETTVLFRASHVWLDGGALHRALDLLFGVGGDAGAARSQWRRDGRSTPLAVASAVLNSLTWAARSSGLPALARPLSGEVRLRWATTSTDRLRVLGRAYGTSVNDVFLVALSEAVDAWTEPADRRQAPRALMAMSSRRPDEQDILSNFMVGARIRLPCGLDAPQRRFEVIRGQTARLRTGPRSGAGERWCFEKVPARFRPAAVAMGIRPLRAAVSTSNLGVFAAPMEVAGHPVTTAIPVPVRLPGQRAFLVLGSLAPTDSQPRTTSLGVVTDRNVPNGGSLPDLWLAALDRLERAAGLPAFPADAPPAPKPAAVF</sequence>
<keyword evidence="3" id="KW-1185">Reference proteome</keyword>
<feature type="domain" description="O-acyltransferase WSD1-like N-terminal" evidence="1">
    <location>
        <begin position="41"/>
        <end position="151"/>
    </location>
</feature>
<evidence type="ECO:0000259" key="1">
    <source>
        <dbReference type="Pfam" id="PF03007"/>
    </source>
</evidence>
<proteinExistence type="predicted"/>
<evidence type="ECO:0000313" key="2">
    <source>
        <dbReference type="EMBL" id="MBL7627067.1"/>
    </source>
</evidence>